<evidence type="ECO:0000256" key="1">
    <source>
        <dbReference type="ARBA" id="ARBA00001974"/>
    </source>
</evidence>
<dbReference type="Gene3D" id="3.30.560.10">
    <property type="entry name" value="Glucose Oxidase, domain 3"/>
    <property type="match status" value="1"/>
</dbReference>
<protein>
    <submittedName>
        <fullName evidence="9">Choline dehydrogenase</fullName>
    </submittedName>
</protein>
<dbReference type="PROSITE" id="PS00623">
    <property type="entry name" value="GMC_OXRED_1"/>
    <property type="match status" value="1"/>
</dbReference>
<keyword evidence="10" id="KW-1185">Reference proteome</keyword>
<dbReference type="InterPro" id="IPR036188">
    <property type="entry name" value="FAD/NAD-bd_sf"/>
</dbReference>
<comment type="similarity">
    <text evidence="2 6">Belongs to the GMC oxidoreductase family.</text>
</comment>
<dbReference type="InterPro" id="IPR012132">
    <property type="entry name" value="GMC_OxRdtase"/>
</dbReference>
<keyword evidence="3 6" id="KW-0285">Flavoprotein</keyword>
<feature type="binding site" evidence="5">
    <location>
        <position position="87"/>
    </location>
    <ligand>
        <name>FAD</name>
        <dbReference type="ChEBI" id="CHEBI:57692"/>
    </ligand>
</feature>
<dbReference type="PIRSF" id="PIRSF000137">
    <property type="entry name" value="Alcohol_oxidase"/>
    <property type="match status" value="1"/>
</dbReference>
<evidence type="ECO:0000259" key="7">
    <source>
        <dbReference type="PROSITE" id="PS00623"/>
    </source>
</evidence>
<dbReference type="GO" id="GO:0016614">
    <property type="term" value="F:oxidoreductase activity, acting on CH-OH group of donors"/>
    <property type="evidence" value="ECO:0007669"/>
    <property type="project" value="InterPro"/>
</dbReference>
<evidence type="ECO:0000313" key="10">
    <source>
        <dbReference type="Proteomes" id="UP000199473"/>
    </source>
</evidence>
<evidence type="ECO:0000313" key="9">
    <source>
        <dbReference type="EMBL" id="SFK95763.1"/>
    </source>
</evidence>
<dbReference type="RefSeq" id="WP_092962283.1">
    <property type="nucleotide sequence ID" value="NZ_FOSQ01000012.1"/>
</dbReference>
<proteinExistence type="inferred from homology"/>
<sequence>MTAPGTTADVIVIGGGSAGCVVAARLSEDSSCRVLLLEAGPPDKDPWIRLPLGYGKLFGSGKYDPRFMTEPEPQLGNRQIHWPRGRVLGGSGSVNGLVFLRGSPHDYDRWSQAGARGWSYDDVAPFFRRMESWRGEASDARGTDGPIQVGEPRRLAEAPRAFIESCVAAGLPRLRDVNNGGSIEGAAPIQLNVDGRWRSSSARTYLRPAMSRPNLEVRTGIQAHRLVFEQGRAVAVETAQGTFRATRSIVVSAGAIETPKLLMLSGIGDGAALQAMGIPVVAHSPDVGRNLQDHLIAKFIFRTRPCGTLNEILQSNFRKAAMGLDWLLRQSGPLSIGAGEATAFARITPGAEEAEAQLLFVNFSTFDYAKGLHSQPGVMLNYGPCRPDSRGTLTLRSPDPADHPVIHANYLDHPNDWRVMLGAAALCRRIASVGPLRGLIEEELRPGAGADSDEAYAQSIRDTASTVFHPCGTARMGSDDRAVLDPELRVRGVEGLRVADASAFPLIPSPNIQPAALMVGERCAGFMRAAA</sequence>
<comment type="cofactor">
    <cofactor evidence="1 5">
        <name>FAD</name>
        <dbReference type="ChEBI" id="CHEBI:57692"/>
    </cofactor>
</comment>
<evidence type="ECO:0000256" key="3">
    <source>
        <dbReference type="ARBA" id="ARBA00022630"/>
    </source>
</evidence>
<reference evidence="9 10" key="1">
    <citation type="submission" date="2016-10" db="EMBL/GenBank/DDBJ databases">
        <authorList>
            <person name="de Groot N.N."/>
        </authorList>
    </citation>
    <scope>NUCLEOTIDE SEQUENCE [LARGE SCALE GENOMIC DNA]</scope>
    <source>
        <strain evidence="9 10">DSM 19981</strain>
    </source>
</reference>
<dbReference type="Proteomes" id="UP000199473">
    <property type="component" value="Unassembled WGS sequence"/>
</dbReference>
<evidence type="ECO:0000256" key="2">
    <source>
        <dbReference type="ARBA" id="ARBA00010790"/>
    </source>
</evidence>
<gene>
    <name evidence="9" type="ORF">SAMN02745775_11221</name>
</gene>
<evidence type="ECO:0000256" key="4">
    <source>
        <dbReference type="ARBA" id="ARBA00022827"/>
    </source>
</evidence>
<dbReference type="PANTHER" id="PTHR11552:SF147">
    <property type="entry name" value="CHOLINE DEHYDROGENASE, MITOCHONDRIAL"/>
    <property type="match status" value="1"/>
</dbReference>
<dbReference type="Gene3D" id="3.50.50.60">
    <property type="entry name" value="FAD/NAD(P)-binding domain"/>
    <property type="match status" value="1"/>
</dbReference>
<organism evidence="9 10">
    <name type="scientific">Falsiroseomonas stagni DSM 19981</name>
    <dbReference type="NCBI Taxonomy" id="1123062"/>
    <lineage>
        <taxon>Bacteria</taxon>
        <taxon>Pseudomonadati</taxon>
        <taxon>Pseudomonadota</taxon>
        <taxon>Alphaproteobacteria</taxon>
        <taxon>Acetobacterales</taxon>
        <taxon>Roseomonadaceae</taxon>
        <taxon>Falsiroseomonas</taxon>
    </lineage>
</organism>
<dbReference type="OrthoDB" id="9785276at2"/>
<evidence type="ECO:0000256" key="6">
    <source>
        <dbReference type="RuleBase" id="RU003968"/>
    </source>
</evidence>
<evidence type="ECO:0000256" key="5">
    <source>
        <dbReference type="PIRSR" id="PIRSR000137-2"/>
    </source>
</evidence>
<name>A0A1I4DRW8_9PROT</name>
<dbReference type="PANTHER" id="PTHR11552">
    <property type="entry name" value="GLUCOSE-METHANOL-CHOLINE GMC OXIDOREDUCTASE"/>
    <property type="match status" value="1"/>
</dbReference>
<dbReference type="SUPFAM" id="SSF51905">
    <property type="entry name" value="FAD/NAD(P)-binding domain"/>
    <property type="match status" value="1"/>
</dbReference>
<dbReference type="AlphaFoldDB" id="A0A1I4DRW8"/>
<dbReference type="InterPro" id="IPR007867">
    <property type="entry name" value="GMC_OxRtase_C"/>
</dbReference>
<accession>A0A1I4DRW8</accession>
<feature type="domain" description="Glucose-methanol-choline oxidoreductase N-terminal" evidence="8">
    <location>
        <begin position="254"/>
        <end position="268"/>
    </location>
</feature>
<feature type="binding site" evidence="5">
    <location>
        <begin position="95"/>
        <end position="98"/>
    </location>
    <ligand>
        <name>FAD</name>
        <dbReference type="ChEBI" id="CHEBI:57692"/>
    </ligand>
</feature>
<dbReference type="PROSITE" id="PS00624">
    <property type="entry name" value="GMC_OXRED_2"/>
    <property type="match status" value="1"/>
</dbReference>
<dbReference type="SUPFAM" id="SSF54373">
    <property type="entry name" value="FAD-linked reductases, C-terminal domain"/>
    <property type="match status" value="1"/>
</dbReference>
<dbReference type="Pfam" id="PF00732">
    <property type="entry name" value="GMC_oxred_N"/>
    <property type="match status" value="1"/>
</dbReference>
<dbReference type="InterPro" id="IPR000172">
    <property type="entry name" value="GMC_OxRdtase_N"/>
</dbReference>
<evidence type="ECO:0000259" key="8">
    <source>
        <dbReference type="PROSITE" id="PS00624"/>
    </source>
</evidence>
<dbReference type="STRING" id="1123062.SAMN02745775_11221"/>
<dbReference type="GO" id="GO:0050660">
    <property type="term" value="F:flavin adenine dinucleotide binding"/>
    <property type="evidence" value="ECO:0007669"/>
    <property type="project" value="InterPro"/>
</dbReference>
<dbReference type="EMBL" id="FOSQ01000012">
    <property type="protein sequence ID" value="SFK95763.1"/>
    <property type="molecule type" value="Genomic_DNA"/>
</dbReference>
<keyword evidence="4 5" id="KW-0274">FAD</keyword>
<feature type="domain" description="Glucose-methanol-choline oxidoreductase N-terminal" evidence="7">
    <location>
        <begin position="85"/>
        <end position="108"/>
    </location>
</feature>
<dbReference type="Pfam" id="PF05199">
    <property type="entry name" value="GMC_oxred_C"/>
    <property type="match status" value="1"/>
</dbReference>